<protein>
    <submittedName>
        <fullName evidence="1">Uncharacterized protein</fullName>
    </submittedName>
</protein>
<evidence type="ECO:0000313" key="2">
    <source>
        <dbReference type="Proteomes" id="UP000600865"/>
    </source>
</evidence>
<sequence>MIKVENLYSAFSNVPRPTQIPGCRAGCCLTEGEVGTLLRKNLHELSDGLLSTYLWHAFHLDKDDCDFKYFIPRILDLKLQGTKSKDEGICVNLDTHIIGVRLGTSNFTNWSSVQFKSVDDLIFEIVTTLASYGDYSEIGDWLCAISFTDMDKVRYLDLIDSLPEMTIKHIFSCSWKHIRREGRVRGPYWDDVPIETSKLVLDWLIAKESEHTFFKASRPNRNRARGKAGRKRGLR</sequence>
<comment type="caution">
    <text evidence="1">The sequence shown here is derived from an EMBL/GenBank/DDBJ whole genome shotgun (WGS) entry which is preliminary data.</text>
</comment>
<proteinExistence type="predicted"/>
<gene>
    <name evidence="1" type="ORF">GCM10011309_15750</name>
</gene>
<organism evidence="1 2">
    <name type="scientific">Litorimonas cladophorae</name>
    <dbReference type="NCBI Taxonomy" id="1220491"/>
    <lineage>
        <taxon>Bacteria</taxon>
        <taxon>Pseudomonadati</taxon>
        <taxon>Pseudomonadota</taxon>
        <taxon>Alphaproteobacteria</taxon>
        <taxon>Maricaulales</taxon>
        <taxon>Robiginitomaculaceae</taxon>
    </lineage>
</organism>
<keyword evidence="2" id="KW-1185">Reference proteome</keyword>
<dbReference type="EMBL" id="BMYV01000002">
    <property type="protein sequence ID" value="GGX66975.1"/>
    <property type="molecule type" value="Genomic_DNA"/>
</dbReference>
<dbReference type="RefSeq" id="WP_189584000.1">
    <property type="nucleotide sequence ID" value="NZ_BMYV01000002.1"/>
</dbReference>
<reference evidence="1 2" key="1">
    <citation type="journal article" date="2014" name="Int. J. Syst. Evol. Microbiol.">
        <title>Complete genome sequence of Corynebacterium casei LMG S-19264T (=DSM 44701T), isolated from a smear-ripened cheese.</title>
        <authorList>
            <consortium name="US DOE Joint Genome Institute (JGI-PGF)"/>
            <person name="Walter F."/>
            <person name="Albersmeier A."/>
            <person name="Kalinowski J."/>
            <person name="Ruckert C."/>
        </authorList>
    </citation>
    <scope>NUCLEOTIDE SEQUENCE [LARGE SCALE GENOMIC DNA]</scope>
    <source>
        <strain evidence="1 2">KCTC 23968</strain>
    </source>
</reference>
<evidence type="ECO:0000313" key="1">
    <source>
        <dbReference type="EMBL" id="GGX66975.1"/>
    </source>
</evidence>
<dbReference type="Proteomes" id="UP000600865">
    <property type="component" value="Unassembled WGS sequence"/>
</dbReference>
<name>A0A918KMW1_9PROT</name>
<accession>A0A918KMW1</accession>
<dbReference type="AlphaFoldDB" id="A0A918KMW1"/>